<keyword evidence="2" id="KW-0175">Coiled coil</keyword>
<comment type="subcellular location">
    <subcellularLocation>
        <location evidence="1">Nucleus</location>
    </subcellularLocation>
</comment>
<feature type="domain" description="SANT" evidence="3">
    <location>
        <begin position="182"/>
        <end position="234"/>
    </location>
</feature>
<evidence type="ECO:0000259" key="3">
    <source>
        <dbReference type="PROSITE" id="PS51293"/>
    </source>
</evidence>
<evidence type="ECO:0000256" key="1">
    <source>
        <dbReference type="ARBA" id="ARBA00004123"/>
    </source>
</evidence>
<name>A0A1B6E3G6_9HEMI</name>
<dbReference type="InterPro" id="IPR001005">
    <property type="entry name" value="SANT/Myb"/>
</dbReference>
<evidence type="ECO:0000256" key="2">
    <source>
        <dbReference type="SAM" id="Coils"/>
    </source>
</evidence>
<dbReference type="EMBL" id="GEDC01004861">
    <property type="protein sequence ID" value="JAS32437.1"/>
    <property type="molecule type" value="Transcribed_RNA"/>
</dbReference>
<evidence type="ECO:0000313" key="4">
    <source>
        <dbReference type="EMBL" id="JAS32437.1"/>
    </source>
</evidence>
<protein>
    <recommendedName>
        <fullName evidence="3">SANT domain-containing protein</fullName>
    </recommendedName>
</protein>
<proteinExistence type="predicted"/>
<sequence>MKMKNLLRQLDLDNNLLYHKRRSENSATPKVIYKKKIRNTILNFKIKDVTLKVDIKKLKPIKIALSDVKPLTLPIDLKCNNHTEFIKKFQPLIFVKRSRQLENLNANNKNKEDNLSKSSIKKKNHLRHSCCHVTNSPSNQNQGENSKTEDKYAVLPTFRLKYEDCTSNQSENFEVRVYEKKSIQKKWSRKEKRLFEEKFPKCNNDFQKIASFFERRTAAECAYYYCSIYQKRHRKM</sequence>
<dbReference type="SUPFAM" id="SSF46689">
    <property type="entry name" value="Homeodomain-like"/>
    <property type="match status" value="1"/>
</dbReference>
<reference evidence="4" key="1">
    <citation type="submission" date="2015-12" db="EMBL/GenBank/DDBJ databases">
        <title>De novo transcriptome assembly of four potential Pierce s Disease insect vectors from Arizona vineyards.</title>
        <authorList>
            <person name="Tassone E.E."/>
        </authorList>
    </citation>
    <scope>NUCLEOTIDE SEQUENCE</scope>
</reference>
<dbReference type="InterPro" id="IPR017884">
    <property type="entry name" value="SANT_dom"/>
</dbReference>
<gene>
    <name evidence="4" type="ORF">g.1379</name>
</gene>
<dbReference type="CDD" id="cd00167">
    <property type="entry name" value="SANT"/>
    <property type="match status" value="1"/>
</dbReference>
<dbReference type="Gene3D" id="1.10.10.60">
    <property type="entry name" value="Homeodomain-like"/>
    <property type="match status" value="1"/>
</dbReference>
<dbReference type="InterPro" id="IPR009057">
    <property type="entry name" value="Homeodomain-like_sf"/>
</dbReference>
<dbReference type="SMART" id="SM00717">
    <property type="entry name" value="SANT"/>
    <property type="match status" value="1"/>
</dbReference>
<dbReference type="PROSITE" id="PS51293">
    <property type="entry name" value="SANT"/>
    <property type="match status" value="1"/>
</dbReference>
<feature type="coiled-coil region" evidence="2">
    <location>
        <begin position="94"/>
        <end position="121"/>
    </location>
</feature>
<organism evidence="4">
    <name type="scientific">Clastoptera arizonana</name>
    <name type="common">Arizona spittle bug</name>
    <dbReference type="NCBI Taxonomy" id="38151"/>
    <lineage>
        <taxon>Eukaryota</taxon>
        <taxon>Metazoa</taxon>
        <taxon>Ecdysozoa</taxon>
        <taxon>Arthropoda</taxon>
        <taxon>Hexapoda</taxon>
        <taxon>Insecta</taxon>
        <taxon>Pterygota</taxon>
        <taxon>Neoptera</taxon>
        <taxon>Paraneoptera</taxon>
        <taxon>Hemiptera</taxon>
        <taxon>Auchenorrhyncha</taxon>
        <taxon>Cercopoidea</taxon>
        <taxon>Clastopteridae</taxon>
        <taxon>Clastoptera</taxon>
    </lineage>
</organism>
<dbReference type="AlphaFoldDB" id="A0A1B6E3G6"/>
<dbReference type="GO" id="GO:0005634">
    <property type="term" value="C:nucleus"/>
    <property type="evidence" value="ECO:0007669"/>
    <property type="project" value="UniProtKB-SubCell"/>
</dbReference>
<dbReference type="Pfam" id="PF00249">
    <property type="entry name" value="Myb_DNA-binding"/>
    <property type="match status" value="1"/>
</dbReference>
<accession>A0A1B6E3G6</accession>